<evidence type="ECO:0000313" key="1">
    <source>
        <dbReference type="EMBL" id="AMO97117.1"/>
    </source>
</evidence>
<dbReference type="PATRIC" id="fig|158899.10.peg.4483"/>
<proteinExistence type="predicted"/>
<dbReference type="AlphaFoldDB" id="A0A127PH94"/>
<dbReference type="EMBL" id="CP013232">
    <property type="protein sequence ID" value="AMO97117.1"/>
    <property type="molecule type" value="Genomic_DNA"/>
</dbReference>
<gene>
    <name evidence="1" type="ORF">CFter6_4527</name>
</gene>
<protein>
    <submittedName>
        <fullName evidence="1">Uncharacterized protein</fullName>
    </submittedName>
</protein>
<accession>A0A127PH94</accession>
<organism evidence="1">
    <name type="scientific">Collimonas fungivorans</name>
    <dbReference type="NCBI Taxonomy" id="158899"/>
    <lineage>
        <taxon>Bacteria</taxon>
        <taxon>Pseudomonadati</taxon>
        <taxon>Pseudomonadota</taxon>
        <taxon>Betaproteobacteria</taxon>
        <taxon>Burkholderiales</taxon>
        <taxon>Oxalobacteraceae</taxon>
        <taxon>Collimonas</taxon>
    </lineage>
</organism>
<sequence>MLENDVNVELLNKINHLLAANIRSDDKKCQSLTNQWQ</sequence>
<name>A0A127PH94_9BURK</name>
<dbReference type="Proteomes" id="UP000072421">
    <property type="component" value="Chromosome"/>
</dbReference>
<evidence type="ECO:0000313" key="2">
    <source>
        <dbReference type="Proteomes" id="UP000072421"/>
    </source>
</evidence>
<reference evidence="1 2" key="1">
    <citation type="submission" date="2015-11" db="EMBL/GenBank/DDBJ databases">
        <title>Exploring the genomic traits of fungus-feeding bacterial genus Collimonas.</title>
        <authorList>
            <person name="Song C."/>
            <person name="Schmidt R."/>
            <person name="de Jager V."/>
            <person name="Krzyzanowska D."/>
            <person name="Jongedijk E."/>
            <person name="Cankar K."/>
            <person name="Beekwilder J."/>
            <person name="van Veen A."/>
            <person name="de Boer W."/>
            <person name="van Veen J.A."/>
            <person name="Garbeva P."/>
        </authorList>
    </citation>
    <scope>NUCLEOTIDE SEQUENCE [LARGE SCALE GENOMIC DNA]</scope>
    <source>
        <strain evidence="1 2">Ter6</strain>
    </source>
</reference>